<dbReference type="Gene3D" id="1.20.1280.50">
    <property type="match status" value="1"/>
</dbReference>
<dbReference type="EMBL" id="MU001913">
    <property type="protein sequence ID" value="KAF2793825.1"/>
    <property type="molecule type" value="Genomic_DNA"/>
</dbReference>
<dbReference type="Proteomes" id="UP000799757">
    <property type="component" value="Unassembled WGS sequence"/>
</dbReference>
<accession>A0A6A6XD33</accession>
<dbReference type="SUPFAM" id="SSF81383">
    <property type="entry name" value="F-box domain"/>
    <property type="match status" value="1"/>
</dbReference>
<reference evidence="2" key="1">
    <citation type="journal article" date="2020" name="Stud. Mycol.">
        <title>101 Dothideomycetes genomes: a test case for predicting lifestyles and emergence of pathogens.</title>
        <authorList>
            <person name="Haridas S."/>
            <person name="Albert R."/>
            <person name="Binder M."/>
            <person name="Bloem J."/>
            <person name="Labutti K."/>
            <person name="Salamov A."/>
            <person name="Andreopoulos B."/>
            <person name="Baker S."/>
            <person name="Barry K."/>
            <person name="Bills G."/>
            <person name="Bluhm B."/>
            <person name="Cannon C."/>
            <person name="Castanera R."/>
            <person name="Culley D."/>
            <person name="Daum C."/>
            <person name="Ezra D."/>
            <person name="Gonzalez J."/>
            <person name="Henrissat B."/>
            <person name="Kuo A."/>
            <person name="Liang C."/>
            <person name="Lipzen A."/>
            <person name="Lutzoni F."/>
            <person name="Magnuson J."/>
            <person name="Mondo S."/>
            <person name="Nolan M."/>
            <person name="Ohm R."/>
            <person name="Pangilinan J."/>
            <person name="Park H.-J."/>
            <person name="Ramirez L."/>
            <person name="Alfaro M."/>
            <person name="Sun H."/>
            <person name="Tritt A."/>
            <person name="Yoshinaga Y."/>
            <person name="Zwiers L.-H."/>
            <person name="Turgeon B."/>
            <person name="Goodwin S."/>
            <person name="Spatafora J."/>
            <person name="Crous P."/>
            <person name="Grigoriev I."/>
        </authorList>
    </citation>
    <scope>NUCLEOTIDE SEQUENCE</scope>
    <source>
        <strain evidence="2">CBS 109.77</strain>
    </source>
</reference>
<proteinExistence type="predicted"/>
<feature type="domain" description="F-box" evidence="1">
    <location>
        <begin position="9"/>
        <end position="43"/>
    </location>
</feature>
<dbReference type="InterPro" id="IPR036047">
    <property type="entry name" value="F-box-like_dom_sf"/>
</dbReference>
<organism evidence="2 3">
    <name type="scientific">Melanomma pulvis-pyrius CBS 109.77</name>
    <dbReference type="NCBI Taxonomy" id="1314802"/>
    <lineage>
        <taxon>Eukaryota</taxon>
        <taxon>Fungi</taxon>
        <taxon>Dikarya</taxon>
        <taxon>Ascomycota</taxon>
        <taxon>Pezizomycotina</taxon>
        <taxon>Dothideomycetes</taxon>
        <taxon>Pleosporomycetidae</taxon>
        <taxon>Pleosporales</taxon>
        <taxon>Melanommataceae</taxon>
        <taxon>Melanomma</taxon>
    </lineage>
</organism>
<gene>
    <name evidence="2" type="ORF">K505DRAFT_384964</name>
</gene>
<sequence>MAHPLQTYELLENILSHLPYHDLARARLVNQYWDSLITTSLSLQHQLWKKPKTTNDTTAHFNGTWNVAASHLCHSDQVAFVKAYEAFQHVLTDKEVTDHVWDEYEESEKDFREGVLMDSTPGVYSHDPILSDIVLPLCRWCYGIHPKFDFSHIHPLLQQLEGLVCISGEGSALMVNVGVIGEVDFPMLIPQLFNLAQMLTSLPSKWRNFKGDMLARPVCTRLAVTQGRGCLTVETSAQGITVGAAVGALAGACFKAISRLDGWDLDTRLESILEETRGGLENEEDGETDDEEEAYDIEKQKLRDQQHLLCQALSSMLHTISASDVNV</sequence>
<dbReference type="OrthoDB" id="3800738at2759"/>
<dbReference type="AlphaFoldDB" id="A0A6A6XD33"/>
<name>A0A6A6XD33_9PLEO</name>
<evidence type="ECO:0000259" key="1">
    <source>
        <dbReference type="Pfam" id="PF12937"/>
    </source>
</evidence>
<keyword evidence="3" id="KW-1185">Reference proteome</keyword>
<protein>
    <recommendedName>
        <fullName evidence="1">F-box domain-containing protein</fullName>
    </recommendedName>
</protein>
<dbReference type="InterPro" id="IPR001810">
    <property type="entry name" value="F-box_dom"/>
</dbReference>
<dbReference type="Pfam" id="PF12937">
    <property type="entry name" value="F-box-like"/>
    <property type="match status" value="1"/>
</dbReference>
<evidence type="ECO:0000313" key="3">
    <source>
        <dbReference type="Proteomes" id="UP000799757"/>
    </source>
</evidence>
<evidence type="ECO:0000313" key="2">
    <source>
        <dbReference type="EMBL" id="KAF2793825.1"/>
    </source>
</evidence>
<dbReference type="CDD" id="cd09917">
    <property type="entry name" value="F-box_SF"/>
    <property type="match status" value="1"/>
</dbReference>